<comment type="caution">
    <text evidence="3">The sequence shown here is derived from an EMBL/GenBank/DDBJ whole genome shotgun (WGS) entry which is preliminary data.</text>
</comment>
<sequence length="248" mass="27132">MTCDPFQANFLAPLSIKEGSVEGVKYLLSHQFADGFYNSCRDVSMGNDRVIDMICEQPDCTLDLLLRALGNGSRAPFYIDFVVSDVPEPRPSVRATIAVDSIGESLRKQEGVMTITTSAAIQLSTEFIVPMNATAWPCNKGVPARGKDVETEACSCLDCNSSCTPVPPPKPKPTPPSFLGIPISYIIGFLIFALFLLVFAAYHIFIYLNPPTLNLPIAPPSNEDQPRAFCLDAASIKAETWLNSRFIY</sequence>
<feature type="transmembrane region" description="Helical" evidence="1">
    <location>
        <begin position="183"/>
        <end position="208"/>
    </location>
</feature>
<dbReference type="GO" id="GO:0016020">
    <property type="term" value="C:membrane"/>
    <property type="evidence" value="ECO:0007669"/>
    <property type="project" value="TreeGrafter"/>
</dbReference>
<evidence type="ECO:0000256" key="1">
    <source>
        <dbReference type="SAM" id="Phobius"/>
    </source>
</evidence>
<evidence type="ECO:0000313" key="3">
    <source>
        <dbReference type="EMBL" id="VEL37291.1"/>
    </source>
</evidence>
<dbReference type="PANTHER" id="PTHR45727">
    <property type="entry name" value="NPC INTRACELLULAR CHOLESTEROL TRANSPORTER 1"/>
    <property type="match status" value="1"/>
</dbReference>
<keyword evidence="4" id="KW-1185">Reference proteome</keyword>
<dbReference type="OrthoDB" id="6510177at2759"/>
<keyword evidence="1" id="KW-0812">Transmembrane</keyword>
<dbReference type="GO" id="GO:0015918">
    <property type="term" value="P:sterol transport"/>
    <property type="evidence" value="ECO:0007669"/>
    <property type="project" value="TreeGrafter"/>
</dbReference>
<dbReference type="AlphaFoldDB" id="A0A3S5FGC4"/>
<keyword evidence="1" id="KW-0472">Membrane</keyword>
<name>A0A3S5FGC4_9PLAT</name>
<organism evidence="3 4">
    <name type="scientific">Protopolystoma xenopodis</name>
    <dbReference type="NCBI Taxonomy" id="117903"/>
    <lineage>
        <taxon>Eukaryota</taxon>
        <taxon>Metazoa</taxon>
        <taxon>Spiralia</taxon>
        <taxon>Lophotrochozoa</taxon>
        <taxon>Platyhelminthes</taxon>
        <taxon>Monogenea</taxon>
        <taxon>Polyopisthocotylea</taxon>
        <taxon>Polystomatidea</taxon>
        <taxon>Polystomatidae</taxon>
        <taxon>Protopolystoma</taxon>
    </lineage>
</organism>
<evidence type="ECO:0000313" key="4">
    <source>
        <dbReference type="Proteomes" id="UP000784294"/>
    </source>
</evidence>
<dbReference type="Pfam" id="PF16414">
    <property type="entry name" value="NPC1_N"/>
    <property type="match status" value="1"/>
</dbReference>
<dbReference type="Proteomes" id="UP000784294">
    <property type="component" value="Unassembled WGS sequence"/>
</dbReference>
<evidence type="ECO:0000259" key="2">
    <source>
        <dbReference type="Pfam" id="PF16414"/>
    </source>
</evidence>
<gene>
    <name evidence="3" type="ORF">PXEA_LOCUS30731</name>
</gene>
<dbReference type="GO" id="GO:0032934">
    <property type="term" value="F:sterol binding"/>
    <property type="evidence" value="ECO:0007669"/>
    <property type="project" value="TreeGrafter"/>
</dbReference>
<dbReference type="PANTHER" id="PTHR45727:SF2">
    <property type="entry name" value="NPC INTRACELLULAR CHOLESTEROL TRANSPORTER 1"/>
    <property type="match status" value="1"/>
</dbReference>
<feature type="domain" description="Niemann-Pick C1 N-terminal" evidence="2">
    <location>
        <begin position="1"/>
        <end position="86"/>
    </location>
</feature>
<protein>
    <recommendedName>
        <fullName evidence="2">Niemann-Pick C1 N-terminal domain-containing protein</fullName>
    </recommendedName>
</protein>
<accession>A0A3S5FGC4</accession>
<proteinExistence type="predicted"/>
<reference evidence="3" key="1">
    <citation type="submission" date="2018-11" db="EMBL/GenBank/DDBJ databases">
        <authorList>
            <consortium name="Pathogen Informatics"/>
        </authorList>
    </citation>
    <scope>NUCLEOTIDE SEQUENCE</scope>
</reference>
<keyword evidence="1" id="KW-1133">Transmembrane helix</keyword>
<dbReference type="EMBL" id="CAAALY010254549">
    <property type="protein sequence ID" value="VEL37291.1"/>
    <property type="molecule type" value="Genomic_DNA"/>
</dbReference>
<dbReference type="InterPro" id="IPR032190">
    <property type="entry name" value="NPC1_N"/>
</dbReference>